<dbReference type="EMBL" id="JAKVPY010000011">
    <property type="protein sequence ID" value="MCH4563652.1"/>
    <property type="molecule type" value="Genomic_DNA"/>
</dbReference>
<evidence type="ECO:0000256" key="1">
    <source>
        <dbReference type="SAM" id="MobiDB-lite"/>
    </source>
</evidence>
<dbReference type="Proteomes" id="UP001202117">
    <property type="component" value="Unassembled WGS sequence"/>
</dbReference>
<organism evidence="2 3">
    <name type="scientific">Halomonas flagellata</name>
    <dbReference type="NCBI Taxonomy" id="2920385"/>
    <lineage>
        <taxon>Bacteria</taxon>
        <taxon>Pseudomonadati</taxon>
        <taxon>Pseudomonadota</taxon>
        <taxon>Gammaproteobacteria</taxon>
        <taxon>Oceanospirillales</taxon>
        <taxon>Halomonadaceae</taxon>
        <taxon>Halomonas</taxon>
    </lineage>
</organism>
<dbReference type="Gene3D" id="3.50.14.10">
    <property type="entry name" value="Replication terminator Tus, domain 1 superfamily/Replication terminator Tus"/>
    <property type="match status" value="1"/>
</dbReference>
<dbReference type="InterPro" id="IPR036381">
    <property type="entry name" value="Tus_dom1"/>
</dbReference>
<evidence type="ECO:0000313" key="3">
    <source>
        <dbReference type="Proteomes" id="UP001202117"/>
    </source>
</evidence>
<proteinExistence type="predicted"/>
<protein>
    <submittedName>
        <fullName evidence="2">DNA replication terminus site-binding protein</fullName>
    </submittedName>
</protein>
<name>A0ABS9RV10_9GAMM</name>
<feature type="region of interest" description="Disordered" evidence="1">
    <location>
        <begin position="258"/>
        <end position="289"/>
    </location>
</feature>
<comment type="caution">
    <text evidence="2">The sequence shown here is derived from an EMBL/GenBank/DDBJ whole genome shotgun (WGS) entry which is preliminary data.</text>
</comment>
<gene>
    <name evidence="2" type="ORF">MKP05_10975</name>
</gene>
<feature type="compositionally biased region" description="Basic and acidic residues" evidence="1">
    <location>
        <begin position="276"/>
        <end position="289"/>
    </location>
</feature>
<sequence length="302" mass="33734">MIAGRQPLGLAHPPGLQKPEYRLLAELEAAFDTLIQRTEALLGAYHQAPGASWAFGEESASEPWLRQALLDFWYHDGQDGRATRAHVGLVAAGEALLARVAEVNAAKAAFAALLAQIRDQVPALIPEIKTVLPFRHPALHDHLRGRGLARLHLKQCWRAIPVAEAPVARVRLAWYSSGRSIKRLSVREAEQKLLKLDAEAPHVRIQLRKLAGLPDGEPLAQVQRQAPLMRANLFFREPLEDGRTRRALNVALPLFVPSPDGRLPDHNQPPPTPPESRTRARRSDERLEDAPFLPSLRVFRYR</sequence>
<keyword evidence="3" id="KW-1185">Reference proteome</keyword>
<reference evidence="2 3" key="1">
    <citation type="submission" date="2022-02" db="EMBL/GenBank/DDBJ databases">
        <title>Halomonas fukangensis sp. nov., a halophilic bacterium isolated from a bulk soil of Kalidium foliatum at Fukang.</title>
        <authorList>
            <person name="Huang Y."/>
        </authorList>
    </citation>
    <scope>NUCLEOTIDE SEQUENCE [LARGE SCALE GENOMIC DNA]</scope>
    <source>
        <strain evidence="2 3">EGI 63088</strain>
    </source>
</reference>
<evidence type="ECO:0000313" key="2">
    <source>
        <dbReference type="EMBL" id="MCH4563652.1"/>
    </source>
</evidence>
<dbReference type="RefSeq" id="WP_240568310.1">
    <property type="nucleotide sequence ID" value="NZ_JAKVPY010000011.1"/>
</dbReference>
<accession>A0ABS9RV10</accession>